<evidence type="ECO:0000259" key="3">
    <source>
        <dbReference type="PROSITE" id="PS51352"/>
    </source>
</evidence>
<dbReference type="PROSITE" id="PS51352">
    <property type="entry name" value="THIOREDOXIN_2"/>
    <property type="match status" value="1"/>
</dbReference>
<protein>
    <submittedName>
        <fullName evidence="4">Thioredoxin family protein</fullName>
    </submittedName>
</protein>
<proteinExistence type="predicted"/>
<evidence type="ECO:0000313" key="5">
    <source>
        <dbReference type="Proteomes" id="UP001257234"/>
    </source>
</evidence>
<reference evidence="5" key="1">
    <citation type="submission" date="2023-07" db="EMBL/GenBank/DDBJ databases">
        <title>Christiangramia sp. SM2212., a novel bacterium of the family Flavobacteriaceae isolated from the sea sediment.</title>
        <authorList>
            <person name="Wang J."/>
            <person name="Zhang X."/>
        </authorList>
    </citation>
    <scope>NUCLEOTIDE SEQUENCE [LARGE SCALE GENOMIC DNA]</scope>
    <source>
        <strain evidence="5">SM2212</strain>
    </source>
</reference>
<dbReference type="InterPro" id="IPR051099">
    <property type="entry name" value="AGR/TXD"/>
</dbReference>
<dbReference type="PANTHER" id="PTHR15337:SF11">
    <property type="entry name" value="THIOREDOXIN DOMAIN-CONTAINING PROTEIN"/>
    <property type="match status" value="1"/>
</dbReference>
<evidence type="ECO:0000313" key="4">
    <source>
        <dbReference type="EMBL" id="MDR5592045.1"/>
    </source>
</evidence>
<sequence>MKKLFFSFLFFFAVFSLQAQNWQTDLSKAEKIAGEENKEILLVFQGSDWCAPCIKLDREVWSTDEFKAYAEEHFVLLKADFPKRSKNALSSEQQAKNNKLAETYNQNGYFPFVVLLDAKGKVLGETGYKNMSPKEYIKLLNSFKS</sequence>
<dbReference type="SUPFAM" id="SSF52833">
    <property type="entry name" value="Thioredoxin-like"/>
    <property type="match status" value="1"/>
</dbReference>
<accession>A0ABU1EUI7</accession>
<organism evidence="4 5">
    <name type="scientific">Christiangramia sediminicola</name>
    <dbReference type="NCBI Taxonomy" id="3073267"/>
    <lineage>
        <taxon>Bacteria</taxon>
        <taxon>Pseudomonadati</taxon>
        <taxon>Bacteroidota</taxon>
        <taxon>Flavobacteriia</taxon>
        <taxon>Flavobacteriales</taxon>
        <taxon>Flavobacteriaceae</taxon>
        <taxon>Christiangramia</taxon>
    </lineage>
</organism>
<dbReference type="RefSeq" id="WP_309562874.1">
    <property type="nucleotide sequence ID" value="NZ_JAVJIU010000007.1"/>
</dbReference>
<keyword evidence="1 2" id="KW-0732">Signal</keyword>
<evidence type="ECO:0000256" key="1">
    <source>
        <dbReference type="ARBA" id="ARBA00022729"/>
    </source>
</evidence>
<gene>
    <name evidence="4" type="ORF">RE431_15485</name>
</gene>
<feature type="signal peptide" evidence="2">
    <location>
        <begin position="1"/>
        <end position="19"/>
    </location>
</feature>
<evidence type="ECO:0000256" key="2">
    <source>
        <dbReference type="SAM" id="SignalP"/>
    </source>
</evidence>
<dbReference type="Gene3D" id="3.40.30.10">
    <property type="entry name" value="Glutaredoxin"/>
    <property type="match status" value="1"/>
</dbReference>
<name>A0ABU1EUI7_9FLAO</name>
<dbReference type="PANTHER" id="PTHR15337">
    <property type="entry name" value="ANTERIOR GRADIENT PROTEIN-RELATED"/>
    <property type="match status" value="1"/>
</dbReference>
<dbReference type="Proteomes" id="UP001257234">
    <property type="component" value="Unassembled WGS sequence"/>
</dbReference>
<dbReference type="InterPro" id="IPR036249">
    <property type="entry name" value="Thioredoxin-like_sf"/>
</dbReference>
<dbReference type="Pfam" id="PF13899">
    <property type="entry name" value="Thioredoxin_7"/>
    <property type="match status" value="1"/>
</dbReference>
<feature type="domain" description="Thioredoxin" evidence="3">
    <location>
        <begin position="6"/>
        <end position="145"/>
    </location>
</feature>
<dbReference type="EMBL" id="JAVJIU010000007">
    <property type="protein sequence ID" value="MDR5592045.1"/>
    <property type="molecule type" value="Genomic_DNA"/>
</dbReference>
<feature type="chain" id="PRO_5046903927" evidence="2">
    <location>
        <begin position="20"/>
        <end position="145"/>
    </location>
</feature>
<dbReference type="InterPro" id="IPR013766">
    <property type="entry name" value="Thioredoxin_domain"/>
</dbReference>
<comment type="caution">
    <text evidence="4">The sequence shown here is derived from an EMBL/GenBank/DDBJ whole genome shotgun (WGS) entry which is preliminary data.</text>
</comment>
<keyword evidence="5" id="KW-1185">Reference proteome</keyword>